<protein>
    <submittedName>
        <fullName evidence="1">Uncharacterized protein</fullName>
    </submittedName>
</protein>
<evidence type="ECO:0000313" key="1">
    <source>
        <dbReference type="EMBL" id="JAH93266.1"/>
    </source>
</evidence>
<organism evidence="1">
    <name type="scientific">Anguilla anguilla</name>
    <name type="common">European freshwater eel</name>
    <name type="synonym">Muraena anguilla</name>
    <dbReference type="NCBI Taxonomy" id="7936"/>
    <lineage>
        <taxon>Eukaryota</taxon>
        <taxon>Metazoa</taxon>
        <taxon>Chordata</taxon>
        <taxon>Craniata</taxon>
        <taxon>Vertebrata</taxon>
        <taxon>Euteleostomi</taxon>
        <taxon>Actinopterygii</taxon>
        <taxon>Neopterygii</taxon>
        <taxon>Teleostei</taxon>
        <taxon>Anguilliformes</taxon>
        <taxon>Anguillidae</taxon>
        <taxon>Anguilla</taxon>
    </lineage>
</organism>
<reference evidence="1" key="2">
    <citation type="journal article" date="2015" name="Fish Shellfish Immunol.">
        <title>Early steps in the European eel (Anguilla anguilla)-Vibrio vulnificus interaction in the gills: Role of the RtxA13 toxin.</title>
        <authorList>
            <person name="Callol A."/>
            <person name="Pajuelo D."/>
            <person name="Ebbesson L."/>
            <person name="Teles M."/>
            <person name="MacKenzie S."/>
            <person name="Amaro C."/>
        </authorList>
    </citation>
    <scope>NUCLEOTIDE SEQUENCE</scope>
</reference>
<name>A0A0E9WSN0_ANGAN</name>
<accession>A0A0E9WSN0</accession>
<dbReference type="AlphaFoldDB" id="A0A0E9WSN0"/>
<dbReference type="EMBL" id="GBXM01015311">
    <property type="protein sequence ID" value="JAH93266.1"/>
    <property type="molecule type" value="Transcribed_RNA"/>
</dbReference>
<reference evidence="1" key="1">
    <citation type="submission" date="2014-11" db="EMBL/GenBank/DDBJ databases">
        <authorList>
            <person name="Amaro Gonzalez C."/>
        </authorList>
    </citation>
    <scope>NUCLEOTIDE SEQUENCE</scope>
</reference>
<proteinExistence type="predicted"/>
<sequence length="55" mass="6338">MSSTNNTTLFIREYVSRENKSSFKNVLCPQCEKLQSTCITARTRVNVLVKIRNTN</sequence>